<feature type="region of interest" description="Disordered" evidence="1">
    <location>
        <begin position="251"/>
        <end position="404"/>
    </location>
</feature>
<dbReference type="SUPFAM" id="SSF56784">
    <property type="entry name" value="HAD-like"/>
    <property type="match status" value="1"/>
</dbReference>
<dbReference type="InterPro" id="IPR050365">
    <property type="entry name" value="TIM50"/>
</dbReference>
<evidence type="ECO:0000313" key="4">
    <source>
        <dbReference type="Proteomes" id="UP001303373"/>
    </source>
</evidence>
<dbReference type="PANTHER" id="PTHR12210">
    <property type="entry name" value="DULLARD PROTEIN PHOSPHATASE"/>
    <property type="match status" value="1"/>
</dbReference>
<feature type="compositionally biased region" description="Basic and acidic residues" evidence="1">
    <location>
        <begin position="349"/>
        <end position="364"/>
    </location>
</feature>
<dbReference type="AlphaFoldDB" id="A0AAQ3M7T4"/>
<feature type="compositionally biased region" description="Polar residues" evidence="1">
    <location>
        <begin position="170"/>
        <end position="189"/>
    </location>
</feature>
<dbReference type="GO" id="GO:0009651">
    <property type="term" value="P:response to salt stress"/>
    <property type="evidence" value="ECO:0007669"/>
    <property type="project" value="UniProtKB-ARBA"/>
</dbReference>
<keyword evidence="4" id="KW-1185">Reference proteome</keyword>
<dbReference type="InterPro" id="IPR004274">
    <property type="entry name" value="FCP1_dom"/>
</dbReference>
<dbReference type="FunFam" id="3.40.50.1000:FF:000043">
    <property type="entry name" value="General stress response phosphoprotein phosphatase Psr1/2"/>
    <property type="match status" value="1"/>
</dbReference>
<feature type="compositionally biased region" description="Basic and acidic residues" evidence="1">
    <location>
        <begin position="314"/>
        <end position="329"/>
    </location>
</feature>
<dbReference type="GO" id="GO:0045944">
    <property type="term" value="P:positive regulation of transcription by RNA polymerase II"/>
    <property type="evidence" value="ECO:0007669"/>
    <property type="project" value="UniProtKB-ARBA"/>
</dbReference>
<feature type="compositionally biased region" description="Polar residues" evidence="1">
    <location>
        <begin position="282"/>
        <end position="297"/>
    </location>
</feature>
<dbReference type="InterPro" id="IPR023214">
    <property type="entry name" value="HAD_sf"/>
</dbReference>
<dbReference type="NCBIfam" id="TIGR02251">
    <property type="entry name" value="HIF-SF_euk"/>
    <property type="match status" value="1"/>
</dbReference>
<dbReference type="GO" id="GO:0016791">
    <property type="term" value="F:phosphatase activity"/>
    <property type="evidence" value="ECO:0007669"/>
    <property type="project" value="InterPro"/>
</dbReference>
<feature type="region of interest" description="Disordered" evidence="1">
    <location>
        <begin position="1"/>
        <end position="189"/>
    </location>
</feature>
<feature type="domain" description="FCP1 homology" evidence="2">
    <location>
        <begin position="417"/>
        <end position="575"/>
    </location>
</feature>
<dbReference type="CDD" id="cd07521">
    <property type="entry name" value="HAD_FCP1-like"/>
    <property type="match status" value="1"/>
</dbReference>
<protein>
    <recommendedName>
        <fullName evidence="2">FCP1 homology domain-containing protein</fullName>
    </recommendedName>
</protein>
<proteinExistence type="predicted"/>
<dbReference type="PROSITE" id="PS50969">
    <property type="entry name" value="FCP1"/>
    <property type="match status" value="1"/>
</dbReference>
<feature type="compositionally biased region" description="Low complexity" evidence="1">
    <location>
        <begin position="10"/>
        <end position="23"/>
    </location>
</feature>
<evidence type="ECO:0000256" key="1">
    <source>
        <dbReference type="SAM" id="MobiDB-lite"/>
    </source>
</evidence>
<dbReference type="GO" id="GO:1904262">
    <property type="term" value="P:negative regulation of TORC1 signaling"/>
    <property type="evidence" value="ECO:0007669"/>
    <property type="project" value="UniProtKB-ARBA"/>
</dbReference>
<organism evidence="3 4">
    <name type="scientific">Acrodontium crateriforme</name>
    <dbReference type="NCBI Taxonomy" id="150365"/>
    <lineage>
        <taxon>Eukaryota</taxon>
        <taxon>Fungi</taxon>
        <taxon>Dikarya</taxon>
        <taxon>Ascomycota</taxon>
        <taxon>Pezizomycotina</taxon>
        <taxon>Dothideomycetes</taxon>
        <taxon>Dothideomycetidae</taxon>
        <taxon>Mycosphaerellales</taxon>
        <taxon>Teratosphaeriaceae</taxon>
        <taxon>Acrodontium</taxon>
    </lineage>
</organism>
<gene>
    <name evidence="3" type="ORF">R9X50_00575800</name>
</gene>
<evidence type="ECO:0000313" key="3">
    <source>
        <dbReference type="EMBL" id="WPH02890.1"/>
    </source>
</evidence>
<dbReference type="GO" id="GO:0034198">
    <property type="term" value="P:cellular response to amino acid starvation"/>
    <property type="evidence" value="ECO:0007669"/>
    <property type="project" value="UniProtKB-ARBA"/>
</dbReference>
<reference evidence="3 4" key="1">
    <citation type="submission" date="2023-11" db="EMBL/GenBank/DDBJ databases">
        <title>An acidophilic fungus is an integral part of prey digestion in a carnivorous sundew plant.</title>
        <authorList>
            <person name="Tsai I.J."/>
        </authorList>
    </citation>
    <scope>NUCLEOTIDE SEQUENCE [LARGE SCALE GENOMIC DNA]</scope>
    <source>
        <strain evidence="3">169a</strain>
    </source>
</reference>
<sequence>MTSMPPQPVADSAQALAPSSLSMSPPPRTSSREASLTDGLMRGKDGHPPNGLAVPAQPGGAQDTSEGASDETTNETLADTGRSSKRSLTGRRRDVSIGSRRSARAAASANEKGHLPVTADLSQSAMQPKPKKKGGLLSFLSCCAAPDESSDSTQTESAQPIKPSVKAQPTRAQQPAQSRPLQNTSSPDATTEVPMEVLNEKTAAHDPSDPFNGNSAVAHDSGSEKAAVAGLAVVGGGAAIGGTAVAHLPSDSTPGHFGVNSTGEMQQNPSSTDTTAVPPVDTNYNTTNAGSSSTNPQVMVEAPTPVVAQAENEDAIHDRTAVQEKRDNDIEMTDAGVTVPLTEAEAQSEVERERLENESSRQTHDPSIVSHTTLPPPPPLPDTMTHQTDSRDSSPHPINDGASISTQKWLLPPVRPEFKGRKCLVLDLDETLVHSSFKILHHADFTIPVEIEGQYHNVYVIKRPGVDAFMKRVGELYEVVVFTASVSKYGDPLLDQLDIHNVVHHRLFRESCYNHQGNYVKDLSQVGRDLRETIIIDNSPTSYIFHPQHAVPISSWFSDAHDNELLDLIPVLEDLAHEQVSDVSLVLDVAL</sequence>
<dbReference type="SMART" id="SM00577">
    <property type="entry name" value="CPDc"/>
    <property type="match status" value="1"/>
</dbReference>
<evidence type="ECO:0000259" key="2">
    <source>
        <dbReference type="PROSITE" id="PS50969"/>
    </source>
</evidence>
<dbReference type="Gene3D" id="3.40.50.1000">
    <property type="entry name" value="HAD superfamily/HAD-like"/>
    <property type="match status" value="1"/>
</dbReference>
<feature type="compositionally biased region" description="Polar residues" evidence="1">
    <location>
        <begin position="259"/>
        <end position="275"/>
    </location>
</feature>
<accession>A0AAQ3M7T4</accession>
<dbReference type="InterPro" id="IPR036412">
    <property type="entry name" value="HAD-like_sf"/>
</dbReference>
<dbReference type="Pfam" id="PF03031">
    <property type="entry name" value="NIF"/>
    <property type="match status" value="1"/>
</dbReference>
<dbReference type="EMBL" id="CP138588">
    <property type="protein sequence ID" value="WPH02890.1"/>
    <property type="molecule type" value="Genomic_DNA"/>
</dbReference>
<dbReference type="Proteomes" id="UP001303373">
    <property type="component" value="Chromosome 9"/>
</dbReference>
<name>A0AAQ3M7T4_9PEZI</name>
<dbReference type="InterPro" id="IPR011948">
    <property type="entry name" value="Dullard_phosphatase"/>
</dbReference>